<gene>
    <name evidence="7" type="ORF">BGW38_010760</name>
</gene>
<dbReference type="AlphaFoldDB" id="A0A9P6KFB7"/>
<keyword evidence="2" id="KW-0677">Repeat</keyword>
<comment type="similarity">
    <text evidence="1">Belongs to the CCM1 family.</text>
</comment>
<evidence type="ECO:0000256" key="1">
    <source>
        <dbReference type="ARBA" id="ARBA00006192"/>
    </source>
</evidence>
<evidence type="ECO:0000256" key="3">
    <source>
        <dbReference type="ARBA" id="ARBA00044493"/>
    </source>
</evidence>
<sequence length="839" mass="95287">MALRSRPSSMRLPNLEPCQCHVHPQLPTPPFSGTGLWGSRSFATRAEALAPLTKQRKAQDPTKPDPTNLPVRVKQKKQTPQKLLTPDQFSSRVAPRISTLLSRLTNLSPRKFDMVFRLPDSGPQKLQSFTRLHSALQKQDDPEEIWQAYQNIRITPADLQLLALDVLRLLVIYFKDATSKYRKQKSVEKIWAARVISVLVDMREHHWKNFSKWDSSNLVSALNRLGRYEEAIQEIDRVIAEGSALDPILLNHLVRAWGGLEQLDKAITVIRTCKDSFGIKPSEYTLGYLLQQSVRHGHQFEIQSLWKELSEETVIEDIGTIDGVLRSCVKAGNSDFAQTVYDSIPGFKLEPSIESLNLMLALSVSEIQYPEERAQFLETINRKIQRNDRLVYNKPMLDSIMAGFSKKGDVEGAILVHQLKCSHGYNPTIEDHNIILRGFIALGQMDSATTWLQQMRRTGFRPDRWTFTLFVQHYSRQRMPRETEALFRQLIVDGVRPDLAICNHLLLAYEQAKMNRRCLQLYRSMFNDRIGLDTFSFSCMFNAVFHNDKALLEGTEGLDGSGSVVFDLQFLQRISEPIGRSSHAVVGMDSTQVDVMSVAKTFQFDNIPSSTTTLDPRSLFRDMIIVGIRPSQTLFSNIFRAFYSQDDFAGAAVALRTLVDYYSLKVTPKMNAIIVSWVCQYIERQTPDIREKSLNQGELSKLVHLMGRTRGLIDVLERLARMNDMSGTTRGELLDVSTPEKTLPEDASPDSTDDTTMVKTRDSTEPILDEAIATAKQEMGGDIVDLGSRGLLSGSFWTTNEDVPAQLDLRDFERWYQAYYFRTTRAQAEASRAKAEILV</sequence>
<accession>A0A9P6KFB7</accession>
<evidence type="ECO:0000256" key="4">
    <source>
        <dbReference type="ARBA" id="ARBA00044511"/>
    </source>
</evidence>
<keyword evidence="8" id="KW-1185">Reference proteome</keyword>
<dbReference type="PANTHER" id="PTHR47447:SF17">
    <property type="entry name" value="OS12G0638900 PROTEIN"/>
    <property type="match status" value="1"/>
</dbReference>
<dbReference type="Pfam" id="PF01535">
    <property type="entry name" value="PPR"/>
    <property type="match status" value="1"/>
</dbReference>
<evidence type="ECO:0000256" key="5">
    <source>
        <dbReference type="PROSITE-ProRule" id="PRU00708"/>
    </source>
</evidence>
<feature type="repeat" description="PPR" evidence="5">
    <location>
        <begin position="428"/>
        <end position="462"/>
    </location>
</feature>
<evidence type="ECO:0000313" key="8">
    <source>
        <dbReference type="Proteomes" id="UP000780801"/>
    </source>
</evidence>
<reference evidence="7" key="1">
    <citation type="journal article" date="2020" name="Fungal Divers.">
        <title>Resolving the Mortierellaceae phylogeny through synthesis of multi-gene phylogenetics and phylogenomics.</title>
        <authorList>
            <person name="Vandepol N."/>
            <person name="Liber J."/>
            <person name="Desiro A."/>
            <person name="Na H."/>
            <person name="Kennedy M."/>
            <person name="Barry K."/>
            <person name="Grigoriev I.V."/>
            <person name="Miller A.N."/>
            <person name="O'Donnell K."/>
            <person name="Stajich J.E."/>
            <person name="Bonito G."/>
        </authorList>
    </citation>
    <scope>NUCLEOTIDE SEQUENCE</scope>
    <source>
        <strain evidence="7">KOD1015</strain>
    </source>
</reference>
<evidence type="ECO:0000256" key="2">
    <source>
        <dbReference type="ARBA" id="ARBA00022737"/>
    </source>
</evidence>
<dbReference type="SUPFAM" id="SSF48452">
    <property type="entry name" value="TPR-like"/>
    <property type="match status" value="1"/>
</dbReference>
<comment type="subunit">
    <text evidence="4">Binds to mitochondrial small subunit 15S rRNA.</text>
</comment>
<name>A0A9P6KFB7_9FUNG</name>
<dbReference type="NCBIfam" id="TIGR00756">
    <property type="entry name" value="PPR"/>
    <property type="match status" value="1"/>
</dbReference>
<evidence type="ECO:0000256" key="6">
    <source>
        <dbReference type="SAM" id="MobiDB-lite"/>
    </source>
</evidence>
<proteinExistence type="inferred from homology"/>
<feature type="repeat" description="PPR" evidence="5">
    <location>
        <begin position="463"/>
        <end position="497"/>
    </location>
</feature>
<protein>
    <recommendedName>
        <fullName evidence="9">Pentatricopeptide repeat protein</fullName>
    </recommendedName>
</protein>
<dbReference type="Proteomes" id="UP000780801">
    <property type="component" value="Unassembled WGS sequence"/>
</dbReference>
<feature type="region of interest" description="Disordered" evidence="6">
    <location>
        <begin position="51"/>
        <end position="82"/>
    </location>
</feature>
<dbReference type="InterPro" id="IPR011990">
    <property type="entry name" value="TPR-like_helical_dom_sf"/>
</dbReference>
<dbReference type="PROSITE" id="PS51375">
    <property type="entry name" value="PPR"/>
    <property type="match status" value="2"/>
</dbReference>
<evidence type="ECO:0000313" key="7">
    <source>
        <dbReference type="EMBL" id="KAF9582788.1"/>
    </source>
</evidence>
<dbReference type="Gene3D" id="1.25.40.10">
    <property type="entry name" value="Tetratricopeptide repeat domain"/>
    <property type="match status" value="2"/>
</dbReference>
<organism evidence="7 8">
    <name type="scientific">Lunasporangiospora selenospora</name>
    <dbReference type="NCBI Taxonomy" id="979761"/>
    <lineage>
        <taxon>Eukaryota</taxon>
        <taxon>Fungi</taxon>
        <taxon>Fungi incertae sedis</taxon>
        <taxon>Mucoromycota</taxon>
        <taxon>Mortierellomycotina</taxon>
        <taxon>Mortierellomycetes</taxon>
        <taxon>Mortierellales</taxon>
        <taxon>Mortierellaceae</taxon>
        <taxon>Lunasporangiospora</taxon>
    </lineage>
</organism>
<comment type="caution">
    <text evidence="7">The sequence shown here is derived from an EMBL/GenBank/DDBJ whole genome shotgun (WGS) entry which is preliminary data.</text>
</comment>
<feature type="region of interest" description="Disordered" evidence="6">
    <location>
        <begin position="730"/>
        <end position="761"/>
    </location>
</feature>
<evidence type="ECO:0008006" key="9">
    <source>
        <dbReference type="Google" id="ProtNLM"/>
    </source>
</evidence>
<dbReference type="EMBL" id="JAABOA010000926">
    <property type="protein sequence ID" value="KAF9582788.1"/>
    <property type="molecule type" value="Genomic_DNA"/>
</dbReference>
<dbReference type="InterPro" id="IPR002885">
    <property type="entry name" value="PPR_rpt"/>
</dbReference>
<dbReference type="OrthoDB" id="185373at2759"/>
<dbReference type="PANTHER" id="PTHR47447">
    <property type="entry name" value="OS03G0856100 PROTEIN"/>
    <property type="match status" value="1"/>
</dbReference>
<comment type="function">
    <text evidence="3">Regulates mitochondrial small subunit maturation by controlling 15S rRNA 5'-end processing. Localizes to the 5' precursor of the 15S rRNA in a position that is subsequently occupied by mS47 in the mature yeast mtSSU. Uses structure and sequence-specific RNA recognition, binding to a single-stranded region of the precursor and specifically recognizing bases -6 to -1. The exchange of Ccm1 for mS47 is coupled to the irreversible removal of precursor rRNA that is accompanied by conformational changes of the mitoribosomal proteins uS5m and mS26. These conformational changes signal completion of 5'-end rRNA processing through protection of the mature 5'-end of the 15S rRNA and stabilization of mS47. The removal of the 5' precursor together with the dissociation of Ccm1 may be catalyzed by the 5'-3' exoribonuclease Pet127. Involved in the specific removal of group I introns in mitochondrial encoded transcripts.</text>
</comment>